<organism evidence="2 3">
    <name type="scientific">Malus domestica</name>
    <name type="common">Apple</name>
    <name type="synonym">Pyrus malus</name>
    <dbReference type="NCBI Taxonomy" id="3750"/>
    <lineage>
        <taxon>Eukaryota</taxon>
        <taxon>Viridiplantae</taxon>
        <taxon>Streptophyta</taxon>
        <taxon>Embryophyta</taxon>
        <taxon>Tracheophyta</taxon>
        <taxon>Spermatophyta</taxon>
        <taxon>Magnoliopsida</taxon>
        <taxon>eudicotyledons</taxon>
        <taxon>Gunneridae</taxon>
        <taxon>Pentapetalae</taxon>
        <taxon>rosids</taxon>
        <taxon>fabids</taxon>
        <taxon>Rosales</taxon>
        <taxon>Rosaceae</taxon>
        <taxon>Amygdaloideae</taxon>
        <taxon>Maleae</taxon>
        <taxon>Malus</taxon>
    </lineage>
</organism>
<proteinExistence type="predicted"/>
<evidence type="ECO:0000313" key="3">
    <source>
        <dbReference type="Proteomes" id="UP000290289"/>
    </source>
</evidence>
<dbReference type="Pfam" id="PF05699">
    <property type="entry name" value="Dimer_Tnp_hAT"/>
    <property type="match status" value="1"/>
</dbReference>
<accession>A0A498IDZ6</accession>
<evidence type="ECO:0000259" key="1">
    <source>
        <dbReference type="Pfam" id="PF05699"/>
    </source>
</evidence>
<comment type="caution">
    <text evidence="2">The sequence shown here is derived from an EMBL/GenBank/DDBJ whole genome shotgun (WGS) entry which is preliminary data.</text>
</comment>
<dbReference type="InterPro" id="IPR012337">
    <property type="entry name" value="RNaseH-like_sf"/>
</dbReference>
<dbReference type="AlphaFoldDB" id="A0A498IDZ6"/>
<keyword evidence="3" id="KW-1185">Reference proteome</keyword>
<dbReference type="PANTHER" id="PTHR23272">
    <property type="entry name" value="BED FINGER-RELATED"/>
    <property type="match status" value="1"/>
</dbReference>
<dbReference type="Proteomes" id="UP000290289">
    <property type="component" value="Chromosome 12"/>
</dbReference>
<sequence length="218" mass="24033">MKSLDTDAATYSLEQKMLDQGVQVLSENGQETLNTALKADLVVLNIAVSGKWLFFGKMFPVFSQKCCGGFMKCVAITSNWIMLSTSHLLQISSNAVNAGDMENAKSAVNMENAESVSTIASESSFSTSGRIIDPYRSSLSPKIVEALICTQNWLNSIHVALHHEPTIEEMKFCEEVEKCAEVVVCITKSGEVLNYQAFKNDILEICNAYFDDYVEMGL</sequence>
<gene>
    <name evidence="2" type="ORF">DVH24_005173</name>
</gene>
<dbReference type="SUPFAM" id="SSF53098">
    <property type="entry name" value="Ribonuclease H-like"/>
    <property type="match status" value="1"/>
</dbReference>
<dbReference type="InterPro" id="IPR041693">
    <property type="entry name" value="Glyco_trans_4_5"/>
</dbReference>
<reference evidence="2 3" key="1">
    <citation type="submission" date="2018-10" db="EMBL/GenBank/DDBJ databases">
        <title>A high-quality apple genome assembly.</title>
        <authorList>
            <person name="Hu J."/>
        </authorList>
    </citation>
    <scope>NUCLEOTIDE SEQUENCE [LARGE SCALE GENOMIC DNA]</scope>
    <source>
        <strain evidence="3">cv. HFTH1</strain>
        <tissue evidence="2">Young leaf</tissue>
    </source>
</reference>
<feature type="domain" description="HAT C-terminal dimerisation" evidence="1">
    <location>
        <begin position="116"/>
        <end position="154"/>
    </location>
</feature>
<dbReference type="EMBL" id="RDQH01000338">
    <property type="protein sequence ID" value="RXH81259.1"/>
    <property type="molecule type" value="Genomic_DNA"/>
</dbReference>
<dbReference type="PANTHER" id="PTHR23272:SF161">
    <property type="entry name" value="ZINC FINGER BED DOMAIN-CONTAINING PROTEIN RICESLEEPER 1-LIKE"/>
    <property type="match status" value="1"/>
</dbReference>
<dbReference type="STRING" id="3750.A0A498IDZ6"/>
<dbReference type="Pfam" id="PF16994">
    <property type="entry name" value="Glyco_trans_4_5"/>
    <property type="match status" value="1"/>
</dbReference>
<evidence type="ECO:0000313" key="2">
    <source>
        <dbReference type="EMBL" id="RXH81259.1"/>
    </source>
</evidence>
<name>A0A498IDZ6_MALDO</name>
<dbReference type="GO" id="GO:0046983">
    <property type="term" value="F:protein dimerization activity"/>
    <property type="evidence" value="ECO:0007669"/>
    <property type="project" value="InterPro"/>
</dbReference>
<protein>
    <recommendedName>
        <fullName evidence="1">HAT C-terminal dimerisation domain-containing protein</fullName>
    </recommendedName>
</protein>
<dbReference type="InterPro" id="IPR008906">
    <property type="entry name" value="HATC_C_dom"/>
</dbReference>